<organism evidence="2">
    <name type="scientific">Heterosigma akashiwo</name>
    <name type="common">Chromophytic alga</name>
    <name type="synonym">Heterosigma carterae</name>
    <dbReference type="NCBI Taxonomy" id="2829"/>
    <lineage>
        <taxon>Eukaryota</taxon>
        <taxon>Sar</taxon>
        <taxon>Stramenopiles</taxon>
        <taxon>Ochrophyta</taxon>
        <taxon>Raphidophyceae</taxon>
        <taxon>Chattonellales</taxon>
        <taxon>Chattonellaceae</taxon>
        <taxon>Heterosigma</taxon>
    </lineage>
</organism>
<dbReference type="GO" id="GO:0008308">
    <property type="term" value="F:voltage-gated monoatomic anion channel activity"/>
    <property type="evidence" value="ECO:0007669"/>
    <property type="project" value="InterPro"/>
</dbReference>
<evidence type="ECO:0000313" key="1">
    <source>
        <dbReference type="EMBL" id="CAE0641338.1"/>
    </source>
</evidence>
<name>A0A6T5N514_HETAK</name>
<dbReference type="InterPro" id="IPR023614">
    <property type="entry name" value="Porin_dom_sf"/>
</dbReference>
<protein>
    <submittedName>
        <fullName evidence="2">Uncharacterized protein</fullName>
    </submittedName>
</protein>
<proteinExistence type="predicted"/>
<sequence>MAPPAFKDISKAVTSIFKDDYGSDRKLTVKSKAGGLGFKVENSIVEGGAVAGLIEAKYAHSSGVSLDKLKLNAKGALSLETTVADVGTPGLDVYYKGDLDFSGTTGVSYKDAAVNASVEVDVPALAAVTANATVAVDAATAGLSLKYGLAAGKGAGLADYALAAGYREKAWFASLAAEKKLSVFKLGAFWNACPPADVGAQVTYTPATGATLVDVGTVYNCNPTTTVRVKASSEGAVAAAVAQKCGKGMTLTAASEVSVSDLSKVKYGASITLG</sequence>
<accession>A0A6T5N514</accession>
<dbReference type="Pfam" id="PF01459">
    <property type="entry name" value="Porin_3"/>
    <property type="match status" value="1"/>
</dbReference>
<dbReference type="PANTHER" id="PTHR11743:SF70">
    <property type="entry name" value="GH26960P-RELATED"/>
    <property type="match status" value="1"/>
</dbReference>
<dbReference type="GO" id="GO:0005741">
    <property type="term" value="C:mitochondrial outer membrane"/>
    <property type="evidence" value="ECO:0007669"/>
    <property type="project" value="InterPro"/>
</dbReference>
<gene>
    <name evidence="1" type="ORF">HAKA00212_LOCUS20166</name>
    <name evidence="2" type="ORF">HAKA00212_LOCUS20167</name>
</gene>
<dbReference type="EMBL" id="HBIU01044869">
    <property type="protein sequence ID" value="CAE0641338.1"/>
    <property type="molecule type" value="Transcribed_RNA"/>
</dbReference>
<dbReference type="Gene3D" id="2.40.160.10">
    <property type="entry name" value="Porin"/>
    <property type="match status" value="1"/>
</dbReference>
<dbReference type="AlphaFoldDB" id="A0A6T5N514"/>
<dbReference type="InterPro" id="IPR027246">
    <property type="entry name" value="Porin_Euk/Tom40"/>
</dbReference>
<dbReference type="InterPro" id="IPR001925">
    <property type="entry name" value="Porin_Euk"/>
</dbReference>
<reference evidence="2" key="1">
    <citation type="submission" date="2021-01" db="EMBL/GenBank/DDBJ databases">
        <authorList>
            <person name="Corre E."/>
            <person name="Pelletier E."/>
            <person name="Niang G."/>
            <person name="Scheremetjew M."/>
            <person name="Finn R."/>
            <person name="Kale V."/>
            <person name="Holt S."/>
            <person name="Cochrane G."/>
            <person name="Meng A."/>
            <person name="Brown T."/>
            <person name="Cohen L."/>
        </authorList>
    </citation>
    <scope>NUCLEOTIDE SEQUENCE</scope>
    <source>
        <strain evidence="2">CCMP3107</strain>
    </source>
</reference>
<dbReference type="EMBL" id="HBIU01044870">
    <property type="protein sequence ID" value="CAE0641339.1"/>
    <property type="molecule type" value="Transcribed_RNA"/>
</dbReference>
<evidence type="ECO:0000313" key="2">
    <source>
        <dbReference type="EMBL" id="CAE0641339.1"/>
    </source>
</evidence>
<dbReference type="PANTHER" id="PTHR11743">
    <property type="entry name" value="VOLTAGE-DEPENDENT ANION-SELECTIVE CHANNEL"/>
    <property type="match status" value="1"/>
</dbReference>